<dbReference type="Pfam" id="PF01381">
    <property type="entry name" value="HTH_3"/>
    <property type="match status" value="1"/>
</dbReference>
<evidence type="ECO:0000313" key="3">
    <source>
        <dbReference type="Proteomes" id="UP000245048"/>
    </source>
</evidence>
<dbReference type="CDD" id="cd00093">
    <property type="entry name" value="HTH_XRE"/>
    <property type="match status" value="1"/>
</dbReference>
<reference evidence="3" key="1">
    <citation type="submission" date="2017-10" db="EMBL/GenBank/DDBJ databases">
        <authorList>
            <person name="Toshchakov S.V."/>
            <person name="Goeva M.A."/>
        </authorList>
    </citation>
    <scope>NUCLEOTIDE SEQUENCE [LARGE SCALE GENOMIC DNA]</scope>
    <source>
        <strain evidence="3">JR1/69-1-13</strain>
    </source>
</reference>
<dbReference type="GO" id="GO:0003677">
    <property type="term" value="F:DNA binding"/>
    <property type="evidence" value="ECO:0007669"/>
    <property type="project" value="InterPro"/>
</dbReference>
<gene>
    <name evidence="2" type="ORF">CR165_20600</name>
</gene>
<dbReference type="Proteomes" id="UP000245048">
    <property type="component" value="Unassembled WGS sequence"/>
</dbReference>
<evidence type="ECO:0000313" key="2">
    <source>
        <dbReference type="EMBL" id="PWC26976.1"/>
    </source>
</evidence>
<dbReference type="PROSITE" id="PS50943">
    <property type="entry name" value="HTH_CROC1"/>
    <property type="match status" value="1"/>
</dbReference>
<dbReference type="InterPro" id="IPR001387">
    <property type="entry name" value="Cro/C1-type_HTH"/>
</dbReference>
<sequence length="79" mass="8207">MLPLSAGQCRQARNALGLSAVRLASLAGISGETLLRFEKGSLTRATTVQKIYAALEAAGAEFTPEDSRGARACLKSRGA</sequence>
<organism evidence="2 3">
    <name type="scientific">Teichococcus aestuarii</name>
    <dbReference type="NCBI Taxonomy" id="568898"/>
    <lineage>
        <taxon>Bacteria</taxon>
        <taxon>Pseudomonadati</taxon>
        <taxon>Pseudomonadota</taxon>
        <taxon>Alphaproteobacteria</taxon>
        <taxon>Acetobacterales</taxon>
        <taxon>Roseomonadaceae</taxon>
        <taxon>Roseomonas</taxon>
    </lineage>
</organism>
<name>A0A2U1UZ89_9PROT</name>
<feature type="domain" description="HTH cro/C1-type" evidence="1">
    <location>
        <begin position="10"/>
        <end position="62"/>
    </location>
</feature>
<evidence type="ECO:0000259" key="1">
    <source>
        <dbReference type="PROSITE" id="PS50943"/>
    </source>
</evidence>
<proteinExistence type="predicted"/>
<dbReference type="EMBL" id="PDOA01000021">
    <property type="protein sequence ID" value="PWC26976.1"/>
    <property type="molecule type" value="Genomic_DNA"/>
</dbReference>
<protein>
    <submittedName>
        <fullName evidence="2">Transcriptional regulator</fullName>
    </submittedName>
</protein>
<comment type="caution">
    <text evidence="2">The sequence shown here is derived from an EMBL/GenBank/DDBJ whole genome shotgun (WGS) entry which is preliminary data.</text>
</comment>
<accession>A0A2U1UZ89</accession>
<dbReference type="SUPFAM" id="SSF47413">
    <property type="entry name" value="lambda repressor-like DNA-binding domains"/>
    <property type="match status" value="1"/>
</dbReference>
<dbReference type="AlphaFoldDB" id="A0A2U1UZ89"/>
<dbReference type="OrthoDB" id="3782725at2"/>
<keyword evidence="3" id="KW-1185">Reference proteome</keyword>
<dbReference type="InterPro" id="IPR010982">
    <property type="entry name" value="Lambda_DNA-bd_dom_sf"/>
</dbReference>
<dbReference type="Gene3D" id="1.10.260.40">
    <property type="entry name" value="lambda repressor-like DNA-binding domains"/>
    <property type="match status" value="1"/>
</dbReference>